<dbReference type="Gene3D" id="2.60.40.1080">
    <property type="match status" value="6"/>
</dbReference>
<protein>
    <recommendedName>
        <fullName evidence="2">Peptidase S53 domain-containing protein</fullName>
    </recommendedName>
</protein>
<dbReference type="AlphaFoldDB" id="A0A6C0KGJ5"/>
<dbReference type="InterPro" id="IPR030400">
    <property type="entry name" value="Sedolisin_dom"/>
</dbReference>
<organism evidence="3">
    <name type="scientific">viral metagenome</name>
    <dbReference type="NCBI Taxonomy" id="1070528"/>
    <lineage>
        <taxon>unclassified sequences</taxon>
        <taxon>metagenomes</taxon>
        <taxon>organismal metagenomes</taxon>
    </lineage>
</organism>
<dbReference type="Gene3D" id="3.40.50.200">
    <property type="entry name" value="Peptidase S8/S53 domain"/>
    <property type="match status" value="1"/>
</dbReference>
<dbReference type="EMBL" id="MN740869">
    <property type="protein sequence ID" value="QHU15907.1"/>
    <property type="molecule type" value="Genomic_DNA"/>
</dbReference>
<dbReference type="SUPFAM" id="SSF49373">
    <property type="entry name" value="Invasin/intimin cell-adhesion fragments"/>
    <property type="match status" value="6"/>
</dbReference>
<evidence type="ECO:0000313" key="3">
    <source>
        <dbReference type="EMBL" id="QHU15907.1"/>
    </source>
</evidence>
<name>A0A6C0KGJ5_9ZZZZ</name>
<dbReference type="InterPro" id="IPR003343">
    <property type="entry name" value="Big_2"/>
</dbReference>
<dbReference type="SMART" id="SM00635">
    <property type="entry name" value="BID_2"/>
    <property type="match status" value="6"/>
</dbReference>
<dbReference type="PANTHER" id="PTHR14218:SF15">
    <property type="entry name" value="TRIPEPTIDYL-PEPTIDASE 1"/>
    <property type="match status" value="1"/>
</dbReference>
<dbReference type="SUPFAM" id="SSF52743">
    <property type="entry name" value="Subtilisin-like"/>
    <property type="match status" value="1"/>
</dbReference>
<dbReference type="Pfam" id="PF02368">
    <property type="entry name" value="Big_2"/>
    <property type="match status" value="6"/>
</dbReference>
<dbReference type="InterPro" id="IPR008964">
    <property type="entry name" value="Invasin/intimin_cell_adhesion"/>
</dbReference>
<dbReference type="InterPro" id="IPR036852">
    <property type="entry name" value="Peptidase_S8/S53_dom_sf"/>
</dbReference>
<evidence type="ECO:0000259" key="2">
    <source>
        <dbReference type="PROSITE" id="PS51695"/>
    </source>
</evidence>
<dbReference type="GO" id="GO:0004252">
    <property type="term" value="F:serine-type endopeptidase activity"/>
    <property type="evidence" value="ECO:0007669"/>
    <property type="project" value="InterPro"/>
</dbReference>
<dbReference type="InterPro" id="IPR050819">
    <property type="entry name" value="Tripeptidyl-peptidase_I"/>
</dbReference>
<accession>A0A6C0KGJ5</accession>
<evidence type="ECO:0000256" key="1">
    <source>
        <dbReference type="SAM" id="MobiDB-lite"/>
    </source>
</evidence>
<sequence length="1027" mass="104439">MSSKKPLQKIAEPKIKPVVNTPKPIQFFAPQAHVQSNSTPQPTTFYQPQSKIQAKIQVASDQQKPPAPAPVIFHAPQAHPNPPQSNTLHQPHKMMAAPQIKLRTFAKLHSEVSLNQLTSNRSWFYANEITSIYNFPTPYLSRKVTVGVISFGGGLYGKVSPSGILTNGDVQAYWTKCGIPANNHPTVVIVPLLGAVNAPSDSGTDENTLDVEMIGAGCPSPNLTIILYLAPNAIDNFQPLIHSAITTPVSVNGQSLTPTILSVSWAASEMYSYGTLETTLASAAAKGINICVASGDNGSSDGSGNSTTCNYPSSSPNVIACGGTSLKCPSLTYDGSTIETTWSGSGGGISKIYGKPSYQSSLSGNHRKIPDISLNADPNTGISILLGGSYAVYGGTSFVAPLIAGYLATINASTFINPLLYTAPYGTCFHDIVSGSNGSYSAKVGYDDCTGLGSINGTSLAQWLMPSALPVIHVTNVSISPPSSTIPVSQTQQLSVIVSPSDATNQSITWSSLNSSIASVSSSGLVTGLAAGSTAIIATSIDGEFKGASNVTVPLSTVPVSSIGLSTSSITLNVNQTYQASAVVLPSNATNTTVTWSSSNSMYASVSSSGLITAVSAGTVTITATTVDGSKTATMSINVNVPVASVGITPSSTTLAVNQTYQVSAVVLPANATNKAVTWSSSNAVVASVSSSGLITAVSAGTVTITATTVDGSKTATVSVNVNVPVASVSITPSSSKTLSVNQTYQVSAGVLPSNATNKAVTWSSSNAVVASVSASGLVTALSTGNSNITATTVSGSKIATVSVNVNVPVASVSITPSSSKTLSVNQTYQVSAGVLPANATNKAVTWSSSNAVVASVSASGLVKALSAGNTIIAATTVDGSKTSSLNIQVILASVAVTSITSLPGSVSLIIDQTSQLTCAVVPSNSSNTQIKWSSSNSSIASVSLNGLVKGLSPGKSTITATCGGQTTMSAVTVTAPATASVSSKCCIIPHLTVSVNTNVGRTCPLKVSNPDIEHTMVVKSYMKYGL</sequence>
<proteinExistence type="predicted"/>
<dbReference type="PROSITE" id="PS51695">
    <property type="entry name" value="SEDOLISIN"/>
    <property type="match status" value="1"/>
</dbReference>
<dbReference type="PANTHER" id="PTHR14218">
    <property type="entry name" value="PROTEASE S8 TRIPEPTIDYL PEPTIDASE I CLN2"/>
    <property type="match status" value="1"/>
</dbReference>
<dbReference type="GO" id="GO:0006508">
    <property type="term" value="P:proteolysis"/>
    <property type="evidence" value="ECO:0007669"/>
    <property type="project" value="InterPro"/>
</dbReference>
<feature type="domain" description="Peptidase S53" evidence="2">
    <location>
        <begin position="123"/>
        <end position="467"/>
    </location>
</feature>
<feature type="region of interest" description="Disordered" evidence="1">
    <location>
        <begin position="59"/>
        <end position="90"/>
    </location>
</feature>
<dbReference type="GO" id="GO:0008240">
    <property type="term" value="F:tripeptidyl-peptidase activity"/>
    <property type="evidence" value="ECO:0007669"/>
    <property type="project" value="TreeGrafter"/>
</dbReference>
<reference evidence="3" key="1">
    <citation type="journal article" date="2020" name="Nature">
        <title>Giant virus diversity and host interactions through global metagenomics.</title>
        <authorList>
            <person name="Schulz F."/>
            <person name="Roux S."/>
            <person name="Paez-Espino D."/>
            <person name="Jungbluth S."/>
            <person name="Walsh D.A."/>
            <person name="Denef V.J."/>
            <person name="McMahon K.D."/>
            <person name="Konstantinidis K.T."/>
            <person name="Eloe-Fadrosh E.A."/>
            <person name="Kyrpides N.C."/>
            <person name="Woyke T."/>
        </authorList>
    </citation>
    <scope>NUCLEOTIDE SEQUENCE</scope>
    <source>
        <strain evidence="3">GVMAG-S-3300010158-109</strain>
    </source>
</reference>
<dbReference type="CDD" id="cd04056">
    <property type="entry name" value="Peptidases_S53"/>
    <property type="match status" value="1"/>
</dbReference>